<protein>
    <recommendedName>
        <fullName evidence="1">GAF domain-containing protein</fullName>
    </recommendedName>
</protein>
<name>X1TMH5_9ZZZZ</name>
<accession>X1TMH5</accession>
<dbReference type="PANTHER" id="PTHR43155:SF2">
    <property type="entry name" value="CYCLIC DI-GMP PHOSPHODIESTERASE PA4108"/>
    <property type="match status" value="1"/>
</dbReference>
<dbReference type="Pfam" id="PF01590">
    <property type="entry name" value="GAF"/>
    <property type="match status" value="1"/>
</dbReference>
<evidence type="ECO:0000313" key="2">
    <source>
        <dbReference type="EMBL" id="GAI92561.1"/>
    </source>
</evidence>
<dbReference type="Gene3D" id="3.30.450.40">
    <property type="match status" value="1"/>
</dbReference>
<proteinExistence type="predicted"/>
<gene>
    <name evidence="2" type="ORF">S12H4_34647</name>
</gene>
<dbReference type="InterPro" id="IPR029016">
    <property type="entry name" value="GAF-like_dom_sf"/>
</dbReference>
<sequence length="208" mass="23805">MRVMKAEAGKKMENKVKHHEIEELQEKLSLNKALRDITNRIHSASHIKQILVDLKDGILNLFNAYSITIYVADQKKNEIYSMFLAGSHLKEIRLPIDSESVAGYVANTGKAVNIIDAYNRKELRKIDEKLTFDSSWDKKIGYKTAQILAVPISRKDRLMGVIQIINKKGGGKFSAEEQSFLEEIADVLGIAFHNQQRTKKRRGRFDYL</sequence>
<organism evidence="2">
    <name type="scientific">marine sediment metagenome</name>
    <dbReference type="NCBI Taxonomy" id="412755"/>
    <lineage>
        <taxon>unclassified sequences</taxon>
        <taxon>metagenomes</taxon>
        <taxon>ecological metagenomes</taxon>
    </lineage>
</organism>
<dbReference type="SMART" id="SM00065">
    <property type="entry name" value="GAF"/>
    <property type="match status" value="1"/>
</dbReference>
<dbReference type="PANTHER" id="PTHR43155">
    <property type="entry name" value="CYCLIC DI-GMP PHOSPHODIESTERASE PA4108-RELATED"/>
    <property type="match status" value="1"/>
</dbReference>
<dbReference type="AlphaFoldDB" id="X1TMH5"/>
<feature type="domain" description="GAF" evidence="1">
    <location>
        <begin position="29"/>
        <end position="202"/>
    </location>
</feature>
<feature type="non-terminal residue" evidence="2">
    <location>
        <position position="208"/>
    </location>
</feature>
<evidence type="ECO:0000259" key="1">
    <source>
        <dbReference type="SMART" id="SM00065"/>
    </source>
</evidence>
<reference evidence="2" key="1">
    <citation type="journal article" date="2014" name="Front. Microbiol.">
        <title>High frequency of phylogenetically diverse reductive dehalogenase-homologous genes in deep subseafloor sedimentary metagenomes.</title>
        <authorList>
            <person name="Kawai M."/>
            <person name="Futagami T."/>
            <person name="Toyoda A."/>
            <person name="Takaki Y."/>
            <person name="Nishi S."/>
            <person name="Hori S."/>
            <person name="Arai W."/>
            <person name="Tsubouchi T."/>
            <person name="Morono Y."/>
            <person name="Uchiyama I."/>
            <person name="Ito T."/>
            <person name="Fujiyama A."/>
            <person name="Inagaki F."/>
            <person name="Takami H."/>
        </authorList>
    </citation>
    <scope>NUCLEOTIDE SEQUENCE</scope>
    <source>
        <strain evidence="2">Expedition CK06-06</strain>
    </source>
</reference>
<dbReference type="SUPFAM" id="SSF55781">
    <property type="entry name" value="GAF domain-like"/>
    <property type="match status" value="1"/>
</dbReference>
<dbReference type="InterPro" id="IPR003018">
    <property type="entry name" value="GAF"/>
</dbReference>
<dbReference type="EMBL" id="BARW01020521">
    <property type="protein sequence ID" value="GAI92561.1"/>
    <property type="molecule type" value="Genomic_DNA"/>
</dbReference>
<comment type="caution">
    <text evidence="2">The sequence shown here is derived from an EMBL/GenBank/DDBJ whole genome shotgun (WGS) entry which is preliminary data.</text>
</comment>